<protein>
    <submittedName>
        <fullName evidence="1">Uncharacterized protein</fullName>
    </submittedName>
</protein>
<dbReference type="Proteomes" id="UP000245207">
    <property type="component" value="Unassembled WGS sequence"/>
</dbReference>
<keyword evidence="2" id="KW-1185">Reference proteome</keyword>
<name>A0A2U1NUI4_ARTAN</name>
<accession>A0A2U1NUI4</accession>
<dbReference type="AlphaFoldDB" id="A0A2U1NUI4"/>
<comment type="caution">
    <text evidence="1">The sequence shown here is derived from an EMBL/GenBank/DDBJ whole genome shotgun (WGS) entry which is preliminary data.</text>
</comment>
<dbReference type="EMBL" id="PKPP01002162">
    <property type="protein sequence ID" value="PWA77179.1"/>
    <property type="molecule type" value="Genomic_DNA"/>
</dbReference>
<evidence type="ECO:0000313" key="1">
    <source>
        <dbReference type="EMBL" id="PWA77179.1"/>
    </source>
</evidence>
<reference evidence="1 2" key="1">
    <citation type="journal article" date="2018" name="Mol. Plant">
        <title>The genome of Artemisia annua provides insight into the evolution of Asteraceae family and artemisinin biosynthesis.</title>
        <authorList>
            <person name="Shen Q."/>
            <person name="Zhang L."/>
            <person name="Liao Z."/>
            <person name="Wang S."/>
            <person name="Yan T."/>
            <person name="Shi P."/>
            <person name="Liu M."/>
            <person name="Fu X."/>
            <person name="Pan Q."/>
            <person name="Wang Y."/>
            <person name="Lv Z."/>
            <person name="Lu X."/>
            <person name="Zhang F."/>
            <person name="Jiang W."/>
            <person name="Ma Y."/>
            <person name="Chen M."/>
            <person name="Hao X."/>
            <person name="Li L."/>
            <person name="Tang Y."/>
            <person name="Lv G."/>
            <person name="Zhou Y."/>
            <person name="Sun X."/>
            <person name="Brodelius P.E."/>
            <person name="Rose J.K.C."/>
            <person name="Tang K."/>
        </authorList>
    </citation>
    <scope>NUCLEOTIDE SEQUENCE [LARGE SCALE GENOMIC DNA]</scope>
    <source>
        <strain evidence="2">cv. Huhao1</strain>
        <tissue evidence="1">Leaf</tissue>
    </source>
</reference>
<proteinExistence type="predicted"/>
<evidence type="ECO:0000313" key="2">
    <source>
        <dbReference type="Proteomes" id="UP000245207"/>
    </source>
</evidence>
<organism evidence="1 2">
    <name type="scientific">Artemisia annua</name>
    <name type="common">Sweet wormwood</name>
    <dbReference type="NCBI Taxonomy" id="35608"/>
    <lineage>
        <taxon>Eukaryota</taxon>
        <taxon>Viridiplantae</taxon>
        <taxon>Streptophyta</taxon>
        <taxon>Embryophyta</taxon>
        <taxon>Tracheophyta</taxon>
        <taxon>Spermatophyta</taxon>
        <taxon>Magnoliopsida</taxon>
        <taxon>eudicotyledons</taxon>
        <taxon>Gunneridae</taxon>
        <taxon>Pentapetalae</taxon>
        <taxon>asterids</taxon>
        <taxon>campanulids</taxon>
        <taxon>Asterales</taxon>
        <taxon>Asteraceae</taxon>
        <taxon>Asteroideae</taxon>
        <taxon>Anthemideae</taxon>
        <taxon>Artemisiinae</taxon>
        <taxon>Artemisia</taxon>
    </lineage>
</organism>
<sequence>MGIWDLGGVWVSLYKQLTGWLMILNVKKSVAVIQTYKIWNNVAAAQAFLSSDTVCLG</sequence>
<gene>
    <name evidence="1" type="ORF">CTI12_AA225670</name>
</gene>